<keyword evidence="2" id="KW-1185">Reference proteome</keyword>
<accession>A0A7X5R3Q2</accession>
<comment type="caution">
    <text evidence="1">The sequence shown here is derived from an EMBL/GenBank/DDBJ whole genome shotgun (WGS) entry which is preliminary data.</text>
</comment>
<evidence type="ECO:0000313" key="1">
    <source>
        <dbReference type="EMBL" id="NIH55051.1"/>
    </source>
</evidence>
<protein>
    <submittedName>
        <fullName evidence="1">Uncharacterized protein</fullName>
    </submittedName>
</protein>
<proteinExistence type="predicted"/>
<organism evidence="1 2">
    <name type="scientific">Lysinibacter cavernae</name>
    <dbReference type="NCBI Taxonomy" id="1640652"/>
    <lineage>
        <taxon>Bacteria</taxon>
        <taxon>Bacillati</taxon>
        <taxon>Actinomycetota</taxon>
        <taxon>Actinomycetes</taxon>
        <taxon>Micrococcales</taxon>
        <taxon>Microbacteriaceae</taxon>
        <taxon>Lysinibacter</taxon>
    </lineage>
</organism>
<evidence type="ECO:0000313" key="2">
    <source>
        <dbReference type="Proteomes" id="UP000541033"/>
    </source>
</evidence>
<reference evidence="1 2" key="1">
    <citation type="submission" date="2020-02" db="EMBL/GenBank/DDBJ databases">
        <title>Sequencing the genomes of 1000 actinobacteria strains.</title>
        <authorList>
            <person name="Klenk H.-P."/>
        </authorList>
    </citation>
    <scope>NUCLEOTIDE SEQUENCE [LARGE SCALE GENOMIC DNA]</scope>
    <source>
        <strain evidence="1 2">DSM 27960</strain>
    </source>
</reference>
<sequence>MLPTKSRVRGWVFAECFSHLHLVTRLGFRAGSPATR</sequence>
<dbReference type="AlphaFoldDB" id="A0A7X5R3Q2"/>
<dbReference type="Proteomes" id="UP000541033">
    <property type="component" value="Unassembled WGS sequence"/>
</dbReference>
<dbReference type="EMBL" id="JAAMOX010000003">
    <property type="protein sequence ID" value="NIH55051.1"/>
    <property type="molecule type" value="Genomic_DNA"/>
</dbReference>
<gene>
    <name evidence="1" type="ORF">FHX76_002966</name>
</gene>
<name>A0A7X5R3Q2_9MICO</name>